<feature type="domain" description="Zn(2)-C6 fungal-type" evidence="9">
    <location>
        <begin position="8"/>
        <end position="60"/>
    </location>
</feature>
<dbReference type="GO" id="GO:0005886">
    <property type="term" value="C:plasma membrane"/>
    <property type="evidence" value="ECO:0007669"/>
    <property type="project" value="TreeGrafter"/>
</dbReference>
<dbReference type="InterPro" id="IPR021858">
    <property type="entry name" value="Fun_TF"/>
</dbReference>
<dbReference type="SUPFAM" id="SSF57701">
    <property type="entry name" value="Zn2/Cys6 DNA-binding domain"/>
    <property type="match status" value="1"/>
</dbReference>
<organism evidence="10 11">
    <name type="scientific">Aspergillus terreus</name>
    <dbReference type="NCBI Taxonomy" id="33178"/>
    <lineage>
        <taxon>Eukaryota</taxon>
        <taxon>Fungi</taxon>
        <taxon>Dikarya</taxon>
        <taxon>Ascomycota</taxon>
        <taxon>Pezizomycotina</taxon>
        <taxon>Eurotiomycetes</taxon>
        <taxon>Eurotiomycetidae</taxon>
        <taxon>Eurotiales</taxon>
        <taxon>Aspergillaceae</taxon>
        <taxon>Aspergillus</taxon>
        <taxon>Aspergillus subgen. Circumdati</taxon>
    </lineage>
</organism>
<dbReference type="PANTHER" id="PTHR11686">
    <property type="entry name" value="GAMMA GLUTAMYL TRANSPEPTIDASE"/>
    <property type="match status" value="1"/>
</dbReference>
<dbReference type="SMART" id="SM00066">
    <property type="entry name" value="GAL4"/>
    <property type="match status" value="1"/>
</dbReference>
<gene>
    <name evidence="10" type="ORF">ATEIFO6365_0002080500</name>
</gene>
<sequence>MPSRRSHTKSRKGCLQCKRRHVKVSAFAFHMCDEDTPKCGLCKKRKLDCTYPPPTSDADSQQQSPSRDGAETGSTGELPLPTRMLEMRLFHLYLTETYVTVSQGELDADHFQRIVPRMATAHPYLLDALLALTALHQASMEPGDNRPWLEAALKYQSRACSALGQVLADFTLDNCGPAFICSIFIMLSVTAYPCIIRDSYMFDPLSQVLEIRRLIAGCSFLFQQLGQLEHPGEMQKWLRYKEDDQLEEDSKLEEYVSLSVIVWMKADEFREYQVASFQQLRSELADSLHRVEKEIEALDDPRKTTYRSTWAFLLEAVNRWPWGRPNGGVIAWPINISEDYIALLKQGEWPARILFLHYGVGMHLFSHRWFVRDWGRRLVAAVLQPLADEIPTEWAETIEWTKRAPLLAPLNSPTAYPPRSFTDLSNDRSALASTMLRALKISLSIALVVVLVVVHLPSVHSTPLVLSPRYQGLEHGSDHLGEGKLGAVASESALCSHHGTEMLKKGGNAADAMVATMFCVGVVGMYHSGIGGGGFMLVKAPNGSYEFIDFRETAPAAAFEDMYTNNTDGSTTGGLASGVPGEVRGLEHLHKKYGTLPWATVMQPAIDTARNGFPVTADLVRYMESAVGTGEDFLVNDPTWAIDFAPNGTRLGLGDIITRRRYADTLETIARQGPDALYSGPIAETMIQALQAANGTMTLDDLRNYTVAIRNVSQIDYRGYKITSTTAPSSGIVAMSILKIVDGYRDFFTPSNVNLSTHRLDEAMRFAYGQRSLLGDPAFVEGMGEYQEDILKKVTVDDVRSRISDARTQNVSAYDPDGFESLNTPGTSHIATADHSGFAITAITTINLLFGSKVMVPETGIIMNNEMDDFSTPGSSNSFGYIPSPANYIRPGKRPLSSITPAIVAHPNGTVFFVAGSAGGSRIITATVQNIIHAVDQGMSAAEALAQPRLHDQLVPNQVSFEYAYDNQTVAFMKARGHNVTWVAPGESSAQAIRVLPNGTFDAAGEPRQKASGGFAV</sequence>
<dbReference type="InterPro" id="IPR036864">
    <property type="entry name" value="Zn2-C6_fun-type_DNA-bd_sf"/>
</dbReference>
<name>A0A5M3YN25_ASPTE</name>
<keyword evidence="3" id="KW-0804">Transcription</keyword>
<evidence type="ECO:0000256" key="2">
    <source>
        <dbReference type="ARBA" id="ARBA00023125"/>
    </source>
</evidence>
<dbReference type="AlphaFoldDB" id="A0A5M3YN25"/>
<feature type="region of interest" description="Disordered" evidence="8">
    <location>
        <begin position="52"/>
        <end position="78"/>
    </location>
</feature>
<feature type="binding site" evidence="6">
    <location>
        <position position="920"/>
    </location>
    <ligand>
        <name>L-glutamate</name>
        <dbReference type="ChEBI" id="CHEBI:29985"/>
    </ligand>
</feature>
<dbReference type="OrthoDB" id="1081007at2759"/>
<dbReference type="EMBL" id="BLJY01000002">
    <property type="protein sequence ID" value="GFF13694.1"/>
    <property type="molecule type" value="Genomic_DNA"/>
</dbReference>
<keyword evidence="2" id="KW-0238">DNA-binding</keyword>
<proteinExistence type="predicted"/>
<dbReference type="InterPro" id="IPR029055">
    <property type="entry name" value="Ntn_hydrolases_N"/>
</dbReference>
<keyword evidence="4" id="KW-0539">Nucleus</keyword>
<evidence type="ECO:0000256" key="8">
    <source>
        <dbReference type="SAM" id="MobiDB-lite"/>
    </source>
</evidence>
<dbReference type="GO" id="GO:0009893">
    <property type="term" value="P:positive regulation of metabolic process"/>
    <property type="evidence" value="ECO:0007669"/>
    <property type="project" value="UniProtKB-ARBA"/>
</dbReference>
<dbReference type="Gene3D" id="3.60.20.40">
    <property type="match status" value="1"/>
</dbReference>
<feature type="active site" description="Nucleophile" evidence="5">
    <location>
        <position position="827"/>
    </location>
</feature>
<dbReference type="Pfam" id="PF00172">
    <property type="entry name" value="Zn_clus"/>
    <property type="match status" value="1"/>
</dbReference>
<dbReference type="NCBIfam" id="TIGR00066">
    <property type="entry name" value="g_glut_trans"/>
    <property type="match status" value="1"/>
</dbReference>
<dbReference type="FunFam" id="1.10.246.130:FF:000006">
    <property type="entry name" value="Gamma-glutamyltranspeptidase"/>
    <property type="match status" value="1"/>
</dbReference>
<dbReference type="GO" id="GO:0008270">
    <property type="term" value="F:zinc ion binding"/>
    <property type="evidence" value="ECO:0007669"/>
    <property type="project" value="InterPro"/>
</dbReference>
<comment type="catalytic activity">
    <reaction evidence="7">
        <text>an N-terminal (5-L-glutamyl)-[peptide] + an alpha-amino acid = 5-L-glutamyl amino acid + an N-terminal L-alpha-aminoacyl-[peptide]</text>
        <dbReference type="Rhea" id="RHEA:23904"/>
        <dbReference type="Rhea" id="RHEA-COMP:9780"/>
        <dbReference type="Rhea" id="RHEA-COMP:9795"/>
        <dbReference type="ChEBI" id="CHEBI:77644"/>
        <dbReference type="ChEBI" id="CHEBI:78597"/>
        <dbReference type="ChEBI" id="CHEBI:78599"/>
        <dbReference type="ChEBI" id="CHEBI:78608"/>
        <dbReference type="EC" id="2.3.2.2"/>
    </reaction>
</comment>
<dbReference type="SUPFAM" id="SSF56235">
    <property type="entry name" value="N-terminal nucleophile aminohydrolases (Ntn hydrolases)"/>
    <property type="match status" value="1"/>
</dbReference>
<dbReference type="GO" id="GO:0003677">
    <property type="term" value="F:DNA binding"/>
    <property type="evidence" value="ECO:0007669"/>
    <property type="project" value="UniProtKB-KW"/>
</dbReference>
<dbReference type="Pfam" id="PF11951">
    <property type="entry name" value="Fungal_trans_2"/>
    <property type="match status" value="1"/>
</dbReference>
<evidence type="ECO:0000313" key="10">
    <source>
        <dbReference type="EMBL" id="GFF13694.1"/>
    </source>
</evidence>
<dbReference type="PANTHER" id="PTHR11686:SF62">
    <property type="entry name" value="GLUTATHIONE HYDROLASE"/>
    <property type="match status" value="1"/>
</dbReference>
<comment type="function">
    <text evidence="7">Gamma-glutamyltransferase.</text>
</comment>
<dbReference type="Gene3D" id="4.10.240.10">
    <property type="entry name" value="Zn(2)-C6 fungal-type DNA-binding domain"/>
    <property type="match status" value="1"/>
</dbReference>
<keyword evidence="11" id="KW-1185">Reference proteome</keyword>
<keyword evidence="7" id="KW-0808">Transferase</keyword>
<evidence type="ECO:0000256" key="3">
    <source>
        <dbReference type="ARBA" id="ARBA00023163"/>
    </source>
</evidence>
<dbReference type="Pfam" id="PF01019">
    <property type="entry name" value="G_glu_transpept"/>
    <property type="match status" value="1"/>
</dbReference>
<dbReference type="GO" id="GO:0000981">
    <property type="term" value="F:DNA-binding transcription factor activity, RNA polymerase II-specific"/>
    <property type="evidence" value="ECO:0007669"/>
    <property type="project" value="InterPro"/>
</dbReference>
<evidence type="ECO:0000256" key="7">
    <source>
        <dbReference type="RuleBase" id="RU368068"/>
    </source>
</evidence>
<comment type="pathway">
    <text evidence="7">Mycotoxin biosynthesis.</text>
</comment>
<dbReference type="InterPro" id="IPR001138">
    <property type="entry name" value="Zn2Cys6_DnaBD"/>
</dbReference>
<evidence type="ECO:0000256" key="5">
    <source>
        <dbReference type="PIRSR" id="PIRSR600101-1"/>
    </source>
</evidence>
<evidence type="ECO:0000256" key="1">
    <source>
        <dbReference type="ARBA" id="ARBA00023015"/>
    </source>
</evidence>
<dbReference type="Gene3D" id="1.10.246.130">
    <property type="match status" value="1"/>
</dbReference>
<dbReference type="EC" id="3.4.19.13" evidence="7"/>
<dbReference type="VEuPathDB" id="FungiDB:ATEG_04362"/>
<keyword evidence="7" id="KW-0012">Acyltransferase</keyword>
<feature type="binding site" evidence="6">
    <location>
        <position position="869"/>
    </location>
    <ligand>
        <name>L-glutamate</name>
        <dbReference type="ChEBI" id="CHEBI:29985"/>
    </ligand>
</feature>
<dbReference type="GO" id="GO:0006751">
    <property type="term" value="P:glutathione catabolic process"/>
    <property type="evidence" value="ECO:0007669"/>
    <property type="project" value="UniProtKB-UniRule"/>
</dbReference>
<evidence type="ECO:0000313" key="11">
    <source>
        <dbReference type="Proteomes" id="UP000452235"/>
    </source>
</evidence>
<dbReference type="InterPro" id="IPR000101">
    <property type="entry name" value="GGT_peptidase"/>
</dbReference>
<evidence type="ECO:0000256" key="4">
    <source>
        <dbReference type="ARBA" id="ARBA00023242"/>
    </source>
</evidence>
<feature type="binding site" evidence="6">
    <location>
        <position position="551"/>
    </location>
    <ligand>
        <name>L-glutamate</name>
        <dbReference type="ChEBI" id="CHEBI:29985"/>
    </ligand>
</feature>
<dbReference type="Proteomes" id="UP000452235">
    <property type="component" value="Unassembled WGS sequence"/>
</dbReference>
<dbReference type="InterPro" id="IPR043137">
    <property type="entry name" value="GGT_ssub_C"/>
</dbReference>
<feature type="compositionally biased region" description="Polar residues" evidence="8">
    <location>
        <begin position="57"/>
        <end position="66"/>
    </location>
</feature>
<dbReference type="FunFam" id="3.60.20.40:FF:000008">
    <property type="entry name" value="Gamma-glutamyltranspeptidase (Eurofung)"/>
    <property type="match status" value="1"/>
</dbReference>
<dbReference type="EC" id="2.3.2.2" evidence="7"/>
<keyword evidence="7" id="KW-0378">Hydrolase</keyword>
<comment type="caution">
    <text evidence="10">The sequence shown here is derived from an EMBL/GenBank/DDBJ whole genome shotgun (WGS) entry which is preliminary data.</text>
</comment>
<protein>
    <recommendedName>
        <fullName evidence="7">Glutathione hydrolase</fullName>
        <ecNumber evidence="7">2.3.2.2</ecNumber>
        <ecNumber evidence="7">3.4.19.13</ecNumber>
    </recommendedName>
    <alternativeName>
        <fullName evidence="7">Gamma-glutamyltransferase</fullName>
    </alternativeName>
</protein>
<evidence type="ECO:0000259" key="9">
    <source>
        <dbReference type="SMART" id="SM00066"/>
    </source>
</evidence>
<evidence type="ECO:0000256" key="6">
    <source>
        <dbReference type="PIRSR" id="PIRSR600101-2"/>
    </source>
</evidence>
<dbReference type="CDD" id="cd00067">
    <property type="entry name" value="GAL4"/>
    <property type="match status" value="1"/>
</dbReference>
<comment type="catalytic activity">
    <reaction evidence="7">
        <text>an S-substituted glutathione + H2O = an S-substituted L-cysteinylglycine + L-glutamate</text>
        <dbReference type="Rhea" id="RHEA:59468"/>
        <dbReference type="ChEBI" id="CHEBI:15377"/>
        <dbReference type="ChEBI" id="CHEBI:29985"/>
        <dbReference type="ChEBI" id="CHEBI:90779"/>
        <dbReference type="ChEBI" id="CHEBI:143103"/>
        <dbReference type="EC" id="3.4.19.13"/>
    </reaction>
</comment>
<reference evidence="10 11" key="1">
    <citation type="submission" date="2020-01" db="EMBL/GenBank/DDBJ databases">
        <title>Aspergillus terreus IFO 6365 whole genome shotgun sequence.</title>
        <authorList>
            <person name="Kanamasa S."/>
            <person name="Takahashi H."/>
        </authorList>
    </citation>
    <scope>NUCLEOTIDE SEQUENCE [LARGE SCALE GENOMIC DNA]</scope>
    <source>
        <strain evidence="10 11">IFO 6365</strain>
    </source>
</reference>
<dbReference type="GO" id="GO:0036374">
    <property type="term" value="F:glutathione hydrolase activity"/>
    <property type="evidence" value="ECO:0007669"/>
    <property type="project" value="UniProtKB-UniRule"/>
</dbReference>
<keyword evidence="1" id="KW-0805">Transcription regulation</keyword>
<dbReference type="PRINTS" id="PR01210">
    <property type="entry name" value="GGTRANSPTASE"/>
</dbReference>
<feature type="binding site" evidence="6">
    <location>
        <begin position="845"/>
        <end position="847"/>
    </location>
    <ligand>
        <name>L-glutamate</name>
        <dbReference type="ChEBI" id="CHEBI:29985"/>
    </ligand>
</feature>
<dbReference type="GO" id="GO:0103068">
    <property type="term" value="F:leukotriene C4 gamma-glutamyl transferase activity"/>
    <property type="evidence" value="ECO:0007669"/>
    <property type="project" value="UniProtKB-EC"/>
</dbReference>
<comment type="catalytic activity">
    <reaction evidence="7">
        <text>glutathione + H2O = L-cysteinylglycine + L-glutamate</text>
        <dbReference type="Rhea" id="RHEA:28807"/>
        <dbReference type="ChEBI" id="CHEBI:15377"/>
        <dbReference type="ChEBI" id="CHEBI:29985"/>
        <dbReference type="ChEBI" id="CHEBI:57925"/>
        <dbReference type="ChEBI" id="CHEBI:61694"/>
        <dbReference type="EC" id="3.4.19.13"/>
    </reaction>
</comment>
<feature type="binding site" evidence="6">
    <location>
        <begin position="897"/>
        <end position="898"/>
    </location>
    <ligand>
        <name>L-glutamate</name>
        <dbReference type="ChEBI" id="CHEBI:29985"/>
    </ligand>
</feature>
<dbReference type="InterPro" id="IPR043138">
    <property type="entry name" value="GGT_lsub"/>
</dbReference>
<dbReference type="VEuPathDB" id="FungiDB:ATEG_04361"/>
<accession>A0A5M3YN25</accession>